<evidence type="ECO:0000259" key="1">
    <source>
        <dbReference type="Pfam" id="PF06750"/>
    </source>
</evidence>
<sequence length="167" mass="18698">MESLHLALAGSPTILLAFITLLGLLIGSFLNVVIYRLPIMLQRRWHRECLELTTQTVSEAEAPFNLLTPASSCPACGHHIRAWENIPLLSYLWQRGKCSQCSASISAQYPLVELVTALLSFIVIWHFGYSWAGLAALFFTWTLVALTVIDLNTQLLPDNLTYPLLWA</sequence>
<reference evidence="2" key="1">
    <citation type="submission" date="2020-11" db="EMBL/GenBank/DDBJ databases">
        <authorList>
            <person name="Tran Van P."/>
        </authorList>
    </citation>
    <scope>NUCLEOTIDE SEQUENCE</scope>
</reference>
<dbReference type="InterPro" id="IPR050882">
    <property type="entry name" value="Prepilin_peptidase/N-MTase"/>
</dbReference>
<evidence type="ECO:0000313" key="2">
    <source>
        <dbReference type="EMBL" id="CAD7236077.1"/>
    </source>
</evidence>
<dbReference type="InterPro" id="IPR010627">
    <property type="entry name" value="Prepilin_pept_A24_N"/>
</dbReference>
<dbReference type="Pfam" id="PF06750">
    <property type="entry name" value="A24_N_bact"/>
    <property type="match status" value="1"/>
</dbReference>
<gene>
    <name evidence="2" type="ORF">CTOB1V02_LOCUS13892</name>
</gene>
<feature type="non-terminal residue" evidence="2">
    <location>
        <position position="167"/>
    </location>
</feature>
<protein>
    <recommendedName>
        <fullName evidence="1">Prepilin peptidase A24 N-terminal domain-containing protein</fullName>
    </recommendedName>
</protein>
<proteinExistence type="predicted"/>
<dbReference type="GO" id="GO:0004190">
    <property type="term" value="F:aspartic-type endopeptidase activity"/>
    <property type="evidence" value="ECO:0007669"/>
    <property type="project" value="TreeGrafter"/>
</dbReference>
<dbReference type="PANTHER" id="PTHR30487">
    <property type="entry name" value="TYPE 4 PREPILIN-LIKE PROTEINS LEADER PEPTIDE-PROCESSING ENZYME"/>
    <property type="match status" value="1"/>
</dbReference>
<dbReference type="EMBL" id="OB676420">
    <property type="protein sequence ID" value="CAD7236077.1"/>
    <property type="molecule type" value="Genomic_DNA"/>
</dbReference>
<feature type="domain" description="Prepilin peptidase A24 N-terminal" evidence="1">
    <location>
        <begin position="21"/>
        <end position="127"/>
    </location>
</feature>
<accession>A0A7R8ZXY4</accession>
<dbReference type="OrthoDB" id="10475302at2759"/>
<organism evidence="2">
    <name type="scientific">Cyprideis torosa</name>
    <dbReference type="NCBI Taxonomy" id="163714"/>
    <lineage>
        <taxon>Eukaryota</taxon>
        <taxon>Metazoa</taxon>
        <taxon>Ecdysozoa</taxon>
        <taxon>Arthropoda</taxon>
        <taxon>Crustacea</taxon>
        <taxon>Oligostraca</taxon>
        <taxon>Ostracoda</taxon>
        <taxon>Podocopa</taxon>
        <taxon>Podocopida</taxon>
        <taxon>Cytherocopina</taxon>
        <taxon>Cytheroidea</taxon>
        <taxon>Cytherideidae</taxon>
        <taxon>Cyprideis</taxon>
    </lineage>
</organism>
<dbReference type="AlphaFoldDB" id="A0A7R8ZXY4"/>
<name>A0A7R8ZXY4_9CRUS</name>
<dbReference type="GO" id="GO:0005886">
    <property type="term" value="C:plasma membrane"/>
    <property type="evidence" value="ECO:0007669"/>
    <property type="project" value="TreeGrafter"/>
</dbReference>
<dbReference type="GO" id="GO:0006465">
    <property type="term" value="P:signal peptide processing"/>
    <property type="evidence" value="ECO:0007669"/>
    <property type="project" value="TreeGrafter"/>
</dbReference>
<dbReference type="PANTHER" id="PTHR30487:SF0">
    <property type="entry name" value="PREPILIN LEADER PEPTIDASE_N-METHYLTRANSFERASE-RELATED"/>
    <property type="match status" value="1"/>
</dbReference>